<dbReference type="Gene3D" id="3.90.220.20">
    <property type="entry name" value="DNA methylase specificity domains"/>
    <property type="match status" value="2"/>
</dbReference>
<dbReference type="SUPFAM" id="SSF116734">
    <property type="entry name" value="DNA methylase specificity domain"/>
    <property type="match status" value="2"/>
</dbReference>
<reference evidence="7" key="1">
    <citation type="journal article" date="2019" name="Int. J. Syst. Evol. Microbiol.">
        <title>The Global Catalogue of Microorganisms (GCM) 10K type strain sequencing project: providing services to taxonomists for standard genome sequencing and annotation.</title>
        <authorList>
            <consortium name="The Broad Institute Genomics Platform"/>
            <consortium name="The Broad Institute Genome Sequencing Center for Infectious Disease"/>
            <person name="Wu L."/>
            <person name="Ma J."/>
        </authorList>
    </citation>
    <scope>NUCLEOTIDE SEQUENCE [LARGE SCALE GENOMIC DNA]</scope>
    <source>
        <strain evidence="7">NBRC 100033</strain>
    </source>
</reference>
<keyword evidence="3" id="KW-0238">DNA-binding</keyword>
<feature type="coiled-coil region" evidence="4">
    <location>
        <begin position="334"/>
        <end position="361"/>
    </location>
</feature>
<keyword evidence="7" id="KW-1185">Reference proteome</keyword>
<feature type="domain" description="Type I restriction modification DNA specificity" evidence="5">
    <location>
        <begin position="175"/>
        <end position="343"/>
    </location>
</feature>
<organism evidence="6 7">
    <name type="scientific">Marinospirillum insulare</name>
    <dbReference type="NCBI Taxonomy" id="217169"/>
    <lineage>
        <taxon>Bacteria</taxon>
        <taxon>Pseudomonadati</taxon>
        <taxon>Pseudomonadota</taxon>
        <taxon>Gammaproteobacteria</taxon>
        <taxon>Oceanospirillales</taxon>
        <taxon>Oceanospirillaceae</taxon>
        <taxon>Marinospirillum</taxon>
    </lineage>
</organism>
<evidence type="ECO:0000313" key="7">
    <source>
        <dbReference type="Proteomes" id="UP001156682"/>
    </source>
</evidence>
<comment type="similarity">
    <text evidence="1">Belongs to the type-I restriction system S methylase family.</text>
</comment>
<gene>
    <name evidence="6" type="ORF">GCM10007878_09500</name>
</gene>
<feature type="domain" description="Type I restriction modification DNA specificity" evidence="5">
    <location>
        <begin position="2"/>
        <end position="146"/>
    </location>
</feature>
<dbReference type="CDD" id="cd17283">
    <property type="entry name" value="RMtype1_S_Hpy180ORF7835P_TRD2-CR2_like"/>
    <property type="match status" value="1"/>
</dbReference>
<dbReference type="InterPro" id="IPR044946">
    <property type="entry name" value="Restrct_endonuc_typeI_TRD_sf"/>
</dbReference>
<accession>A0ABQ6A067</accession>
<keyword evidence="4" id="KW-0175">Coiled coil</keyword>
<keyword evidence="2" id="KW-0680">Restriction system</keyword>
<dbReference type="InterPro" id="IPR051212">
    <property type="entry name" value="Type-I_RE_S_subunit"/>
</dbReference>
<feature type="coiled-coil region" evidence="4">
    <location>
        <begin position="141"/>
        <end position="168"/>
    </location>
</feature>
<comment type="caution">
    <text evidence="6">The sequence shown here is derived from an EMBL/GenBank/DDBJ whole genome shotgun (WGS) entry which is preliminary data.</text>
</comment>
<evidence type="ECO:0000259" key="5">
    <source>
        <dbReference type="Pfam" id="PF01420"/>
    </source>
</evidence>
<dbReference type="EMBL" id="BSOR01000016">
    <property type="protein sequence ID" value="GLR63515.1"/>
    <property type="molecule type" value="Genomic_DNA"/>
</dbReference>
<proteinExistence type="inferred from homology"/>
<protein>
    <recommendedName>
        <fullName evidence="5">Type I restriction modification DNA specificity domain-containing protein</fullName>
    </recommendedName>
</protein>
<evidence type="ECO:0000313" key="6">
    <source>
        <dbReference type="EMBL" id="GLR63515.1"/>
    </source>
</evidence>
<sequence>MGWAHKKLMDVCILQRGFDLPKAQRKSGEFPLISSSGYIDFHSVAKVKGPGVVTGRSGSIGQVFYIKEDFWPLNTTLYIKDFHGNDPRFVFYLLESFNLSRYTSGAGVPTLNRNHVHDEIVHVPVNVDEQKRLVAILDEAFAGIEQARAKTEQNLKNARELFESYLQQVFSQRGKGWVEKTLGEAVTVERGSSPRPIKNYQTDSVDGVNWVKIGDTKEGQKYIEKTKEKITRKGAEKSRFVDVGDFILSNSMSFGRPYIMATQGYIHDGWFVLRLPENIDTEYFYYLLSSPYLKDQFQSLAAGAIVKNISGDLVKKAILPIPPTSVQKNIALKLATLASEIERLEEIYNSKAKNIEELKQSILQKAFSGELAKNSF</sequence>
<evidence type="ECO:0000256" key="2">
    <source>
        <dbReference type="ARBA" id="ARBA00022747"/>
    </source>
</evidence>
<evidence type="ECO:0000256" key="4">
    <source>
        <dbReference type="SAM" id="Coils"/>
    </source>
</evidence>
<evidence type="ECO:0000256" key="1">
    <source>
        <dbReference type="ARBA" id="ARBA00010923"/>
    </source>
</evidence>
<dbReference type="Pfam" id="PF01420">
    <property type="entry name" value="Methylase_S"/>
    <property type="match status" value="2"/>
</dbReference>
<dbReference type="InterPro" id="IPR000055">
    <property type="entry name" value="Restrct_endonuc_typeI_TRD"/>
</dbReference>
<dbReference type="CDD" id="cd17267">
    <property type="entry name" value="RMtype1_S_EcoAO83I-TRD1-CR1_like"/>
    <property type="match status" value="1"/>
</dbReference>
<dbReference type="RefSeq" id="WP_051610050.1">
    <property type="nucleotide sequence ID" value="NZ_BSOR01000016.1"/>
</dbReference>
<evidence type="ECO:0000256" key="3">
    <source>
        <dbReference type="ARBA" id="ARBA00023125"/>
    </source>
</evidence>
<dbReference type="PANTHER" id="PTHR43140">
    <property type="entry name" value="TYPE-1 RESTRICTION ENZYME ECOKI SPECIFICITY PROTEIN"/>
    <property type="match status" value="1"/>
</dbReference>
<dbReference type="Proteomes" id="UP001156682">
    <property type="component" value="Unassembled WGS sequence"/>
</dbReference>
<dbReference type="PANTHER" id="PTHR43140:SF1">
    <property type="entry name" value="TYPE I RESTRICTION ENZYME ECOKI SPECIFICITY SUBUNIT"/>
    <property type="match status" value="1"/>
</dbReference>
<name>A0ABQ6A067_9GAMM</name>